<comment type="subcellular location">
    <subcellularLocation>
        <location evidence="1">Membrane</location>
    </subcellularLocation>
</comment>
<evidence type="ECO:0000256" key="3">
    <source>
        <dbReference type="ARBA" id="ARBA00022692"/>
    </source>
</evidence>
<keyword evidence="2" id="KW-0813">Transport</keyword>
<keyword evidence="8" id="KW-1185">Reference proteome</keyword>
<dbReference type="VEuPathDB" id="VectorBase:HLOH_042823"/>
<dbReference type="Pfam" id="PF00083">
    <property type="entry name" value="Sugar_tr"/>
    <property type="match status" value="1"/>
</dbReference>
<protein>
    <recommendedName>
        <fullName evidence="9">Major facilitator superfamily (MFS) profile domain-containing protein</fullName>
    </recommendedName>
</protein>
<evidence type="ECO:0000313" key="7">
    <source>
        <dbReference type="EMBL" id="KAH9366660.1"/>
    </source>
</evidence>
<dbReference type="GO" id="GO:0016020">
    <property type="term" value="C:membrane"/>
    <property type="evidence" value="ECO:0007669"/>
    <property type="project" value="UniProtKB-SubCell"/>
</dbReference>
<dbReference type="OMA" id="LRIYWCT"/>
<dbReference type="InterPro" id="IPR005828">
    <property type="entry name" value="MFS_sugar_transport-like"/>
</dbReference>
<keyword evidence="4 6" id="KW-1133">Transmembrane helix</keyword>
<evidence type="ECO:0000256" key="4">
    <source>
        <dbReference type="ARBA" id="ARBA00022989"/>
    </source>
</evidence>
<proteinExistence type="predicted"/>
<feature type="transmembrane region" description="Helical" evidence="6">
    <location>
        <begin position="87"/>
        <end position="106"/>
    </location>
</feature>
<dbReference type="SUPFAM" id="SSF103473">
    <property type="entry name" value="MFS general substrate transporter"/>
    <property type="match status" value="1"/>
</dbReference>
<gene>
    <name evidence="7" type="ORF">HPB48_019196</name>
</gene>
<sequence length="142" mass="15493">MSIYCLLYDLRIYWCTNNGNLKTHCGSLLTGYSIGLGPVVWVLNAELVPCRYRGGFLGAVIAFNWACALAVTLLFTFTHDTLRLSGLGWLFSSVTFGGALLVLYSLPETTCLSLEQILQGQFGQDEASAVSLTRISSLGRDN</sequence>
<evidence type="ECO:0000256" key="1">
    <source>
        <dbReference type="ARBA" id="ARBA00004370"/>
    </source>
</evidence>
<comment type="caution">
    <text evidence="7">The sequence shown here is derived from an EMBL/GenBank/DDBJ whole genome shotgun (WGS) entry which is preliminary data.</text>
</comment>
<dbReference type="PANTHER" id="PTHR48020">
    <property type="entry name" value="PROTON MYO-INOSITOL COTRANSPORTER"/>
    <property type="match status" value="1"/>
</dbReference>
<dbReference type="EMBL" id="JABSTR010000004">
    <property type="protein sequence ID" value="KAH9366660.1"/>
    <property type="molecule type" value="Genomic_DNA"/>
</dbReference>
<dbReference type="InterPro" id="IPR036259">
    <property type="entry name" value="MFS_trans_sf"/>
</dbReference>
<dbReference type="InterPro" id="IPR050814">
    <property type="entry name" value="Myo-inositol_Transporter"/>
</dbReference>
<evidence type="ECO:0008006" key="9">
    <source>
        <dbReference type="Google" id="ProtNLM"/>
    </source>
</evidence>
<keyword evidence="3 6" id="KW-0812">Transmembrane</keyword>
<dbReference type="OrthoDB" id="4142200at2759"/>
<reference evidence="7 8" key="1">
    <citation type="journal article" date="2020" name="Cell">
        <title>Large-Scale Comparative Analyses of Tick Genomes Elucidate Their Genetic Diversity and Vector Capacities.</title>
        <authorList>
            <consortium name="Tick Genome and Microbiome Consortium (TIGMIC)"/>
            <person name="Jia N."/>
            <person name="Wang J."/>
            <person name="Shi W."/>
            <person name="Du L."/>
            <person name="Sun Y."/>
            <person name="Zhan W."/>
            <person name="Jiang J.F."/>
            <person name="Wang Q."/>
            <person name="Zhang B."/>
            <person name="Ji P."/>
            <person name="Bell-Sakyi L."/>
            <person name="Cui X.M."/>
            <person name="Yuan T.T."/>
            <person name="Jiang B.G."/>
            <person name="Yang W.F."/>
            <person name="Lam T.T."/>
            <person name="Chang Q.C."/>
            <person name="Ding S.J."/>
            <person name="Wang X.J."/>
            <person name="Zhu J.G."/>
            <person name="Ruan X.D."/>
            <person name="Zhao L."/>
            <person name="Wei J.T."/>
            <person name="Ye R.Z."/>
            <person name="Que T.C."/>
            <person name="Du C.H."/>
            <person name="Zhou Y.H."/>
            <person name="Cheng J.X."/>
            <person name="Dai P.F."/>
            <person name="Guo W.B."/>
            <person name="Han X.H."/>
            <person name="Huang E.J."/>
            <person name="Li L.F."/>
            <person name="Wei W."/>
            <person name="Gao Y.C."/>
            <person name="Liu J.Z."/>
            <person name="Shao H.Z."/>
            <person name="Wang X."/>
            <person name="Wang C.C."/>
            <person name="Yang T.C."/>
            <person name="Huo Q.B."/>
            <person name="Li W."/>
            <person name="Chen H.Y."/>
            <person name="Chen S.E."/>
            <person name="Zhou L.G."/>
            <person name="Ni X.B."/>
            <person name="Tian J.H."/>
            <person name="Sheng Y."/>
            <person name="Liu T."/>
            <person name="Pan Y.S."/>
            <person name="Xia L.Y."/>
            <person name="Li J."/>
            <person name="Zhao F."/>
            <person name="Cao W.C."/>
        </authorList>
    </citation>
    <scope>NUCLEOTIDE SEQUENCE [LARGE SCALE GENOMIC DNA]</scope>
    <source>
        <strain evidence="7">HaeL-2018</strain>
    </source>
</reference>
<dbReference type="GO" id="GO:0022857">
    <property type="term" value="F:transmembrane transporter activity"/>
    <property type="evidence" value="ECO:0007669"/>
    <property type="project" value="InterPro"/>
</dbReference>
<dbReference type="Gene3D" id="1.20.1250.20">
    <property type="entry name" value="MFS general substrate transporter like domains"/>
    <property type="match status" value="1"/>
</dbReference>
<dbReference type="Proteomes" id="UP000821853">
    <property type="component" value="Chromosome 2"/>
</dbReference>
<name>A0A9J6FX87_HAELO</name>
<organism evidence="7 8">
    <name type="scientific">Haemaphysalis longicornis</name>
    <name type="common">Bush tick</name>
    <dbReference type="NCBI Taxonomy" id="44386"/>
    <lineage>
        <taxon>Eukaryota</taxon>
        <taxon>Metazoa</taxon>
        <taxon>Ecdysozoa</taxon>
        <taxon>Arthropoda</taxon>
        <taxon>Chelicerata</taxon>
        <taxon>Arachnida</taxon>
        <taxon>Acari</taxon>
        <taxon>Parasitiformes</taxon>
        <taxon>Ixodida</taxon>
        <taxon>Ixodoidea</taxon>
        <taxon>Ixodidae</taxon>
        <taxon>Haemaphysalinae</taxon>
        <taxon>Haemaphysalis</taxon>
    </lineage>
</organism>
<evidence type="ECO:0000256" key="2">
    <source>
        <dbReference type="ARBA" id="ARBA00022448"/>
    </source>
</evidence>
<feature type="transmembrane region" description="Helical" evidence="6">
    <location>
        <begin position="55"/>
        <end position="75"/>
    </location>
</feature>
<accession>A0A9J6FX87</accession>
<evidence type="ECO:0000256" key="6">
    <source>
        <dbReference type="SAM" id="Phobius"/>
    </source>
</evidence>
<keyword evidence="5 6" id="KW-0472">Membrane</keyword>
<dbReference type="PANTHER" id="PTHR48020:SF12">
    <property type="entry name" value="PROTON MYO-INOSITOL COTRANSPORTER"/>
    <property type="match status" value="1"/>
</dbReference>
<dbReference type="AlphaFoldDB" id="A0A9J6FX87"/>
<evidence type="ECO:0000256" key="5">
    <source>
        <dbReference type="ARBA" id="ARBA00023136"/>
    </source>
</evidence>
<feature type="transmembrane region" description="Helical" evidence="6">
    <location>
        <begin position="21"/>
        <end position="43"/>
    </location>
</feature>
<evidence type="ECO:0000313" key="8">
    <source>
        <dbReference type="Proteomes" id="UP000821853"/>
    </source>
</evidence>